<evidence type="ECO:0000256" key="1">
    <source>
        <dbReference type="ARBA" id="ARBA00004370"/>
    </source>
</evidence>
<sequence>MTKAQILKSISALTFLAVAACSTPAVQEADKVTDNARQETERLMVSSAQPLPQGNTANVQVSDKIWLGSQARELRNGKPLPRAVEREGVTLVSFQDLDIMGIAALLDETTGIPVSVEESIVSNSGSGYPREMSVDYEGKLSKFLGRVGNHFGINWRYDGDEIDFFLHRTRTYAVRLLPSSSTGNMSVSSGGGGSGGGGGEGSSGSSSQSMNSTFSINIWEELVTAIQGIVQPRGTVTASRSTGTLSITAPNAVHDKVADYIAQQNKRLSKQVAVSVQVFNVSMDDSGELATDFSLADVESGEFDFRSSGGSNDLASSLGWQILEPIGRIGNLSGAVRMLEEKGDVSVVTTANATTLNNVPTPIQVGNERSYVSEISEETDQETNETSTTFETSSVQTGFNMQVLPRVVSNGQIALQYNISTSELVGSEDGFERFAVGGSEVQLPNINNRSFTQQVMVPQGNTLVLSGFEQTTSRSDRQGVGSAENWLTGGRVSGSLERDVMVIMITPVILDTGKAIEEIR</sequence>
<dbReference type="OrthoDB" id="7836998at2"/>
<dbReference type="Proteomes" id="UP000015347">
    <property type="component" value="Unassembled WGS sequence"/>
</dbReference>
<dbReference type="InterPro" id="IPR004846">
    <property type="entry name" value="T2SS/T3SS_dom"/>
</dbReference>
<evidence type="ECO:0000256" key="3">
    <source>
        <dbReference type="ARBA" id="ARBA00023136"/>
    </source>
</evidence>
<proteinExistence type="inferred from homology"/>
<keyword evidence="8" id="KW-0449">Lipoprotein</keyword>
<evidence type="ECO:0000256" key="6">
    <source>
        <dbReference type="SAM" id="SignalP"/>
    </source>
</evidence>
<dbReference type="EMBL" id="APVH01000015">
    <property type="protein sequence ID" value="EPX83526.1"/>
    <property type="molecule type" value="Genomic_DNA"/>
</dbReference>
<dbReference type="STRING" id="1123237.Salmuc_02134"/>
<gene>
    <name evidence="8" type="ORF">Salmuc_02134</name>
</gene>
<reference evidence="9" key="1">
    <citation type="journal article" date="2014" name="Stand. Genomic Sci.">
        <title>Genome sequence of the exopolysaccharide-producing Salipiger mucosus type strain (DSM 16094(T)), a moderately halophilic member of the Roseobacter clade.</title>
        <authorList>
            <person name="Riedel T."/>
            <person name="Spring S."/>
            <person name="Fiebig A."/>
            <person name="Petersen J."/>
            <person name="Kyrpides N.C."/>
            <person name="Goker M."/>
            <person name="Klenk H.P."/>
        </authorList>
    </citation>
    <scope>NUCLEOTIDE SEQUENCE [LARGE SCALE GENOMIC DNA]</scope>
    <source>
        <strain evidence="9">DSM 16094</strain>
    </source>
</reference>
<dbReference type="PROSITE" id="PS51257">
    <property type="entry name" value="PROKAR_LIPOPROTEIN"/>
    <property type="match status" value="1"/>
</dbReference>
<evidence type="ECO:0000313" key="8">
    <source>
        <dbReference type="EMBL" id="EPX83526.1"/>
    </source>
</evidence>
<organism evidence="8 9">
    <name type="scientific">Salipiger mucosus DSM 16094</name>
    <dbReference type="NCBI Taxonomy" id="1123237"/>
    <lineage>
        <taxon>Bacteria</taxon>
        <taxon>Pseudomonadati</taxon>
        <taxon>Pseudomonadota</taxon>
        <taxon>Alphaproteobacteria</taxon>
        <taxon>Rhodobacterales</taxon>
        <taxon>Roseobacteraceae</taxon>
        <taxon>Salipiger</taxon>
    </lineage>
</organism>
<keyword evidence="9" id="KW-1185">Reference proteome</keyword>
<evidence type="ECO:0000313" key="9">
    <source>
        <dbReference type="Proteomes" id="UP000015347"/>
    </source>
</evidence>
<feature type="domain" description="Type II/III secretion system secretin-like" evidence="7">
    <location>
        <begin position="339"/>
        <end position="481"/>
    </location>
</feature>
<feature type="chain" id="PRO_5004568103" evidence="6">
    <location>
        <begin position="20"/>
        <end position="520"/>
    </location>
</feature>
<dbReference type="PANTHER" id="PTHR30332:SF24">
    <property type="entry name" value="SECRETIN GSPD-RELATED"/>
    <property type="match status" value="1"/>
</dbReference>
<protein>
    <submittedName>
        <fullName evidence="8">Outer membrane lipoprotein BfpB</fullName>
    </submittedName>
</protein>
<dbReference type="PANTHER" id="PTHR30332">
    <property type="entry name" value="PROBABLE GENERAL SECRETION PATHWAY PROTEIN D"/>
    <property type="match status" value="1"/>
</dbReference>
<name>S9QQ44_9RHOB</name>
<evidence type="ECO:0000256" key="5">
    <source>
        <dbReference type="SAM" id="MobiDB-lite"/>
    </source>
</evidence>
<dbReference type="eggNOG" id="COG1450">
    <property type="taxonomic scope" value="Bacteria"/>
</dbReference>
<dbReference type="HOGENOM" id="CLU_015882_0_0_5"/>
<feature type="signal peptide" evidence="6">
    <location>
        <begin position="1"/>
        <end position="19"/>
    </location>
</feature>
<evidence type="ECO:0000256" key="4">
    <source>
        <dbReference type="RuleBase" id="RU004003"/>
    </source>
</evidence>
<dbReference type="GO" id="GO:0009306">
    <property type="term" value="P:protein secretion"/>
    <property type="evidence" value="ECO:0007669"/>
    <property type="project" value="InterPro"/>
</dbReference>
<dbReference type="GO" id="GO:0016020">
    <property type="term" value="C:membrane"/>
    <property type="evidence" value="ECO:0007669"/>
    <property type="project" value="UniProtKB-SubCell"/>
</dbReference>
<keyword evidence="3" id="KW-0472">Membrane</keyword>
<dbReference type="GO" id="GO:0015627">
    <property type="term" value="C:type II protein secretion system complex"/>
    <property type="evidence" value="ECO:0007669"/>
    <property type="project" value="TreeGrafter"/>
</dbReference>
<accession>S9QQ44</accession>
<evidence type="ECO:0000259" key="7">
    <source>
        <dbReference type="Pfam" id="PF00263"/>
    </source>
</evidence>
<feature type="compositionally biased region" description="Gly residues" evidence="5">
    <location>
        <begin position="189"/>
        <end position="202"/>
    </location>
</feature>
<comment type="similarity">
    <text evidence="4">Belongs to the bacterial secretin family.</text>
</comment>
<dbReference type="RefSeq" id="WP_020038399.1">
    <property type="nucleotide sequence ID" value="NZ_KE557274.1"/>
</dbReference>
<feature type="region of interest" description="Disordered" evidence="5">
    <location>
        <begin position="181"/>
        <end position="209"/>
    </location>
</feature>
<dbReference type="AlphaFoldDB" id="S9QQ44"/>
<keyword evidence="2 6" id="KW-0732">Signal</keyword>
<dbReference type="Pfam" id="PF00263">
    <property type="entry name" value="Secretin"/>
    <property type="match status" value="1"/>
</dbReference>
<comment type="caution">
    <text evidence="8">The sequence shown here is derived from an EMBL/GenBank/DDBJ whole genome shotgun (WGS) entry which is preliminary data.</text>
</comment>
<dbReference type="InterPro" id="IPR050810">
    <property type="entry name" value="Bact_Secretion_Sys_Channel"/>
</dbReference>
<evidence type="ECO:0000256" key="2">
    <source>
        <dbReference type="ARBA" id="ARBA00022729"/>
    </source>
</evidence>
<comment type="subcellular location">
    <subcellularLocation>
        <location evidence="1">Membrane</location>
    </subcellularLocation>
</comment>